<accession>A0A4Q2IVG6</accession>
<dbReference type="InterPro" id="IPR007345">
    <property type="entry name" value="Polysacch_pyruvyl_Trfase"/>
</dbReference>
<organism evidence="2 3">
    <name type="scientific">Sphingomonas desiccabilis</name>
    <dbReference type="NCBI Taxonomy" id="429134"/>
    <lineage>
        <taxon>Bacteria</taxon>
        <taxon>Pseudomonadati</taxon>
        <taxon>Pseudomonadota</taxon>
        <taxon>Alphaproteobacteria</taxon>
        <taxon>Sphingomonadales</taxon>
        <taxon>Sphingomonadaceae</taxon>
        <taxon>Sphingomonas</taxon>
    </lineage>
</organism>
<proteinExistence type="predicted"/>
<dbReference type="PANTHER" id="PTHR36836:SF1">
    <property type="entry name" value="COLANIC ACID BIOSYNTHESIS PROTEIN WCAK"/>
    <property type="match status" value="1"/>
</dbReference>
<dbReference type="GO" id="GO:0016740">
    <property type="term" value="F:transferase activity"/>
    <property type="evidence" value="ECO:0007669"/>
    <property type="project" value="UniProtKB-KW"/>
</dbReference>
<dbReference type="Proteomes" id="UP000292347">
    <property type="component" value="Unassembled WGS sequence"/>
</dbReference>
<name>A0A4Q2IVG6_9SPHN</name>
<dbReference type="PANTHER" id="PTHR36836">
    <property type="entry name" value="COLANIC ACID BIOSYNTHESIS PROTEIN WCAK"/>
    <property type="match status" value="1"/>
</dbReference>
<dbReference type="EMBL" id="SDPT01000001">
    <property type="protein sequence ID" value="RXZ34699.1"/>
    <property type="molecule type" value="Genomic_DNA"/>
</dbReference>
<gene>
    <name evidence="2" type="ORF">EO081_03250</name>
</gene>
<dbReference type="OrthoDB" id="1123495at2"/>
<evidence type="ECO:0000313" key="2">
    <source>
        <dbReference type="EMBL" id="RXZ34699.1"/>
    </source>
</evidence>
<reference evidence="2 3" key="1">
    <citation type="submission" date="2019-01" db="EMBL/GenBank/DDBJ databases">
        <title>Sphingomonas mucosissima sp. nov. and Sphingomonas desiccabilis sp. nov., from biological soil crusts in the Colorado Plateau, USA.</title>
        <authorList>
            <person name="Zhu D."/>
        </authorList>
    </citation>
    <scope>NUCLEOTIDE SEQUENCE [LARGE SCALE GENOMIC DNA]</scope>
    <source>
        <strain evidence="2 3">CP1D</strain>
    </source>
</reference>
<dbReference type="AlphaFoldDB" id="A0A4Q2IVG6"/>
<evidence type="ECO:0000313" key="3">
    <source>
        <dbReference type="Proteomes" id="UP000292347"/>
    </source>
</evidence>
<keyword evidence="3" id="KW-1185">Reference proteome</keyword>
<sequence length="430" mass="47367">MKAFFIRDNTDKFNWGARATSSALREIISRNHQITFSIGGNYLSRWYPEGTRISHSQYQRLCRKLFRQKLLRTPGIGPVAGGVLNGLGRPRGLTHDFDHNIALLREYARFDEAVAAMLRGLDEAEVVIANVEGDGIFRTEPRRHFLMMMTLAALAQELQKPVFFVNGMLSADPQSGINEETITAAAPVFEKSRLVALREAASKSFADEWFPRAPARTVADALFVWQPRVEAISELPRDRSALWPYAERSGWQVPTTAQAGRYIAVGGSSAAAWDQKSARVQYAELVRSLKKLGLPLVLVQTCEGDAFLESVATETDVPFVPVDIPVMAGAALLARAEVFVSGRWHPSIMATLGGTPCVFMGSNSHKTRSLQEQIGYPRVQEYAAIPSTDEIEAIVEDVEAVFADSSRRSTILAKARELSAEAASLSNLLV</sequence>
<feature type="domain" description="Polysaccharide pyruvyl transferase" evidence="1">
    <location>
        <begin position="148"/>
        <end position="363"/>
    </location>
</feature>
<dbReference type="Pfam" id="PF04230">
    <property type="entry name" value="PS_pyruv_trans"/>
    <property type="match status" value="1"/>
</dbReference>
<dbReference type="RefSeq" id="WP_129340484.1">
    <property type="nucleotide sequence ID" value="NZ_JACIDD010000001.1"/>
</dbReference>
<protein>
    <submittedName>
        <fullName evidence="2">Polysaccharide pyruvyl transferase family protein</fullName>
    </submittedName>
</protein>
<keyword evidence="2" id="KW-0808">Transferase</keyword>
<evidence type="ECO:0000259" key="1">
    <source>
        <dbReference type="Pfam" id="PF04230"/>
    </source>
</evidence>
<comment type="caution">
    <text evidence="2">The sequence shown here is derived from an EMBL/GenBank/DDBJ whole genome shotgun (WGS) entry which is preliminary data.</text>
</comment>